<dbReference type="InterPro" id="IPR000667">
    <property type="entry name" value="Peptidase_S13"/>
</dbReference>
<feature type="compositionally biased region" description="Low complexity" evidence="1">
    <location>
        <begin position="11"/>
        <end position="20"/>
    </location>
</feature>
<organism evidence="2 3">
    <name type="scientific">Streptomyces glomeratus</name>
    <dbReference type="NCBI Taxonomy" id="284452"/>
    <lineage>
        <taxon>Bacteria</taxon>
        <taxon>Bacillati</taxon>
        <taxon>Actinomycetota</taxon>
        <taxon>Actinomycetes</taxon>
        <taxon>Kitasatosporales</taxon>
        <taxon>Streptomycetaceae</taxon>
        <taxon>Streptomyces</taxon>
    </lineage>
</organism>
<reference evidence="3" key="1">
    <citation type="journal article" date="2019" name="Int. J. Syst. Evol. Microbiol.">
        <title>The Global Catalogue of Microorganisms (GCM) 10K type strain sequencing project: providing services to taxonomists for standard genome sequencing and annotation.</title>
        <authorList>
            <consortium name="The Broad Institute Genomics Platform"/>
            <consortium name="The Broad Institute Genome Sequencing Center for Infectious Disease"/>
            <person name="Wu L."/>
            <person name="Ma J."/>
        </authorList>
    </citation>
    <scope>NUCLEOTIDE SEQUENCE [LARGE SCALE GENOMIC DNA]</scope>
    <source>
        <strain evidence="3">JCM 9091</strain>
    </source>
</reference>
<evidence type="ECO:0000313" key="2">
    <source>
        <dbReference type="EMBL" id="GAA3047590.1"/>
    </source>
</evidence>
<sequence length="62" mass="6165">MSAPCSVSAPGGTATTSLSGLTRGKDGKWKVFSFAENGATADPNAIRNAMDDLAATVNGCCA</sequence>
<dbReference type="Pfam" id="PF02113">
    <property type="entry name" value="Peptidase_S13"/>
    <property type="match status" value="1"/>
</dbReference>
<proteinExistence type="predicted"/>
<comment type="caution">
    <text evidence="2">The sequence shown here is derived from an EMBL/GenBank/DDBJ whole genome shotgun (WGS) entry which is preliminary data.</text>
</comment>
<dbReference type="EMBL" id="BAAAUF010000022">
    <property type="protein sequence ID" value="GAA3047590.1"/>
    <property type="molecule type" value="Genomic_DNA"/>
</dbReference>
<evidence type="ECO:0000313" key="3">
    <source>
        <dbReference type="Proteomes" id="UP001501532"/>
    </source>
</evidence>
<feature type="region of interest" description="Disordered" evidence="1">
    <location>
        <begin position="1"/>
        <end position="20"/>
    </location>
</feature>
<name>A0ABP6LPD1_9ACTN</name>
<accession>A0ABP6LPD1</accession>
<dbReference type="Proteomes" id="UP001501532">
    <property type="component" value="Unassembled WGS sequence"/>
</dbReference>
<keyword evidence="3" id="KW-1185">Reference proteome</keyword>
<protein>
    <submittedName>
        <fullName evidence="2">Uncharacterized protein</fullName>
    </submittedName>
</protein>
<evidence type="ECO:0000256" key="1">
    <source>
        <dbReference type="SAM" id="MobiDB-lite"/>
    </source>
</evidence>
<gene>
    <name evidence="2" type="ORF">GCM10010448_33240</name>
</gene>